<dbReference type="Gene3D" id="2.40.10.120">
    <property type="match status" value="1"/>
</dbReference>
<keyword evidence="6" id="KW-1185">Reference proteome</keyword>
<dbReference type="Proteomes" id="UP000197019">
    <property type="component" value="Chromosome"/>
</dbReference>
<dbReference type="SMART" id="SM00240">
    <property type="entry name" value="FHA"/>
    <property type="match status" value="1"/>
</dbReference>
<dbReference type="PRINTS" id="PR00834">
    <property type="entry name" value="PROTEASES2C"/>
</dbReference>
<dbReference type="InterPro" id="IPR000253">
    <property type="entry name" value="FHA_dom"/>
</dbReference>
<evidence type="ECO:0000256" key="3">
    <source>
        <dbReference type="SAM" id="Phobius"/>
    </source>
</evidence>
<keyword evidence="3" id="KW-0472">Membrane</keyword>
<dbReference type="AlphaFoldDB" id="A0A1Z4BZK2"/>
<dbReference type="OrthoDB" id="212300at2"/>
<keyword evidence="1" id="KW-0645">Protease</keyword>
<proteinExistence type="predicted"/>
<organism evidence="5 6">
    <name type="scientific">Methylovulum psychrotolerans</name>
    <dbReference type="NCBI Taxonomy" id="1704499"/>
    <lineage>
        <taxon>Bacteria</taxon>
        <taxon>Pseudomonadati</taxon>
        <taxon>Pseudomonadota</taxon>
        <taxon>Gammaproteobacteria</taxon>
        <taxon>Methylococcales</taxon>
        <taxon>Methylococcaceae</taxon>
        <taxon>Methylovulum</taxon>
    </lineage>
</organism>
<evidence type="ECO:0000259" key="4">
    <source>
        <dbReference type="PROSITE" id="PS50006"/>
    </source>
</evidence>
<dbReference type="InterPro" id="IPR001940">
    <property type="entry name" value="Peptidase_S1C"/>
</dbReference>
<feature type="domain" description="FHA" evidence="4">
    <location>
        <begin position="341"/>
        <end position="395"/>
    </location>
</feature>
<keyword evidence="3" id="KW-0812">Transmembrane</keyword>
<evidence type="ECO:0000313" key="6">
    <source>
        <dbReference type="Proteomes" id="UP000197019"/>
    </source>
</evidence>
<dbReference type="EMBL" id="CP022129">
    <property type="protein sequence ID" value="ASF46717.1"/>
    <property type="molecule type" value="Genomic_DNA"/>
</dbReference>
<dbReference type="GO" id="GO:0004252">
    <property type="term" value="F:serine-type endopeptidase activity"/>
    <property type="evidence" value="ECO:0007669"/>
    <property type="project" value="InterPro"/>
</dbReference>
<dbReference type="Pfam" id="PF00498">
    <property type="entry name" value="FHA"/>
    <property type="match status" value="1"/>
</dbReference>
<dbReference type="RefSeq" id="WP_088619589.1">
    <property type="nucleotide sequence ID" value="NZ_CP022129.1"/>
</dbReference>
<dbReference type="GO" id="GO:0006508">
    <property type="term" value="P:proteolysis"/>
    <property type="evidence" value="ECO:0007669"/>
    <property type="project" value="UniProtKB-KW"/>
</dbReference>
<keyword evidence="3" id="KW-1133">Transmembrane helix</keyword>
<feature type="transmembrane region" description="Helical" evidence="3">
    <location>
        <begin position="278"/>
        <end position="299"/>
    </location>
</feature>
<reference evidence="5 6" key="1">
    <citation type="submission" date="2017-06" db="EMBL/GenBank/DDBJ databases">
        <title>Genome Sequencing of the methanotroph Methylovulum psychrotolerants str. HV10-M2 isolated from a high-altitude environment.</title>
        <authorList>
            <person name="Mateos-Rivera A."/>
        </authorList>
    </citation>
    <scope>NUCLEOTIDE SEQUENCE [LARGE SCALE GENOMIC DNA]</scope>
    <source>
        <strain evidence="5 6">HV10_M2</strain>
    </source>
</reference>
<dbReference type="SUPFAM" id="SSF50494">
    <property type="entry name" value="Trypsin-like serine proteases"/>
    <property type="match status" value="1"/>
</dbReference>
<keyword evidence="2" id="KW-0378">Hydrolase</keyword>
<dbReference type="PROSITE" id="PS50006">
    <property type="entry name" value="FHA_DOMAIN"/>
    <property type="match status" value="1"/>
</dbReference>
<dbReference type="InterPro" id="IPR009003">
    <property type="entry name" value="Peptidase_S1_PA"/>
</dbReference>
<evidence type="ECO:0000256" key="2">
    <source>
        <dbReference type="ARBA" id="ARBA00022801"/>
    </source>
</evidence>
<sequence>MMIPNQLYARMANLLKALPPRIGAYALGLALYATAYQASAGVLEDKMLQSTVRPLCINGEKKNSGSGFVVGDGSYVVTNWHVTKCIEDGGQAWIFLAIGNAVKAEVIWHSDKRDLAVLRLEKSTNRPAVEFATHETVEMRDAVTASGFPGAADDVDREEAASVTLTTGIVSRIVAKEGVALYQVDASINPGNSGGPLFNEYGQVIGVNAMKALALVATVSEGSDGPTYGVDRVPIGEGIGWAIQADELFPALDKLHIPYSKSSVRPSHLQQEWQREPWLLSAVAGTLSLSLLAVGLVLYSRRPAKPPRKTITYPLTAPRPILRGISGHYAGAVLELQRETILIGRDPQSCQLVIPRDKSQTSKRHCSIRYDYQRKCFLLEDYGSTNGTFTANGERLTPRQALPLQAGERFYLGQSGEMFEVGFTDPS</sequence>
<dbReference type="Gene3D" id="2.60.200.20">
    <property type="match status" value="1"/>
</dbReference>
<dbReference type="InterPro" id="IPR051201">
    <property type="entry name" value="Chloro_Bact_Ser_Proteases"/>
</dbReference>
<dbReference type="PANTHER" id="PTHR43343:SF3">
    <property type="entry name" value="PROTEASE DO-LIKE 8, CHLOROPLASTIC"/>
    <property type="match status" value="1"/>
</dbReference>
<evidence type="ECO:0000256" key="1">
    <source>
        <dbReference type="ARBA" id="ARBA00022670"/>
    </source>
</evidence>
<accession>A0A1Z4BZK2</accession>
<dbReference type="CDD" id="cd00060">
    <property type="entry name" value="FHA"/>
    <property type="match status" value="1"/>
</dbReference>
<dbReference type="SUPFAM" id="SSF49879">
    <property type="entry name" value="SMAD/FHA domain"/>
    <property type="match status" value="1"/>
</dbReference>
<protein>
    <recommendedName>
        <fullName evidence="4">FHA domain-containing protein</fullName>
    </recommendedName>
</protein>
<evidence type="ECO:0000313" key="5">
    <source>
        <dbReference type="EMBL" id="ASF46717.1"/>
    </source>
</evidence>
<gene>
    <name evidence="5" type="ORF">CEK71_11885</name>
</gene>
<dbReference type="KEGG" id="mpsy:CEK71_11885"/>
<dbReference type="PANTHER" id="PTHR43343">
    <property type="entry name" value="PEPTIDASE S12"/>
    <property type="match status" value="1"/>
</dbReference>
<dbReference type="InterPro" id="IPR008984">
    <property type="entry name" value="SMAD_FHA_dom_sf"/>
</dbReference>
<name>A0A1Z4BZK2_9GAMM</name>
<dbReference type="Pfam" id="PF13365">
    <property type="entry name" value="Trypsin_2"/>
    <property type="match status" value="1"/>
</dbReference>